<dbReference type="InterPro" id="IPR001810">
    <property type="entry name" value="F-box_dom"/>
</dbReference>
<evidence type="ECO:0000313" key="3">
    <source>
        <dbReference type="EMBL" id="KAJ6256951.1"/>
    </source>
</evidence>
<dbReference type="AlphaFoldDB" id="A0AAD6IUG8"/>
<evidence type="ECO:0000313" key="4">
    <source>
        <dbReference type="Proteomes" id="UP001221413"/>
    </source>
</evidence>
<organism evidence="3 4">
    <name type="scientific">Drechslerella dactyloides</name>
    <name type="common">Nematode-trapping fungus</name>
    <name type="synonym">Arthrobotrys dactyloides</name>
    <dbReference type="NCBI Taxonomy" id="74499"/>
    <lineage>
        <taxon>Eukaryota</taxon>
        <taxon>Fungi</taxon>
        <taxon>Dikarya</taxon>
        <taxon>Ascomycota</taxon>
        <taxon>Pezizomycotina</taxon>
        <taxon>Orbiliomycetes</taxon>
        <taxon>Orbiliales</taxon>
        <taxon>Orbiliaceae</taxon>
        <taxon>Drechslerella</taxon>
    </lineage>
</organism>
<name>A0AAD6IUG8_DREDA</name>
<feature type="domain" description="F-box" evidence="2">
    <location>
        <begin position="56"/>
        <end position="102"/>
    </location>
</feature>
<keyword evidence="4" id="KW-1185">Reference proteome</keyword>
<dbReference type="InterPro" id="IPR036047">
    <property type="entry name" value="F-box-like_dom_sf"/>
</dbReference>
<dbReference type="PROSITE" id="PS50181">
    <property type="entry name" value="FBOX"/>
    <property type="match status" value="1"/>
</dbReference>
<feature type="region of interest" description="Disordered" evidence="1">
    <location>
        <begin position="1"/>
        <end position="55"/>
    </location>
</feature>
<reference evidence="3" key="1">
    <citation type="submission" date="2023-01" db="EMBL/GenBank/DDBJ databases">
        <title>The chitinases involved in constricting ring structure development in the nematode-trapping fungus Drechslerella dactyloides.</title>
        <authorList>
            <person name="Wang R."/>
            <person name="Zhang L."/>
            <person name="Tang P."/>
            <person name="Li S."/>
            <person name="Liang L."/>
        </authorList>
    </citation>
    <scope>NUCLEOTIDE SEQUENCE</scope>
    <source>
        <strain evidence="3">YMF1.00031</strain>
    </source>
</reference>
<accession>A0AAD6IUG8</accession>
<evidence type="ECO:0000256" key="1">
    <source>
        <dbReference type="SAM" id="MobiDB-lite"/>
    </source>
</evidence>
<proteinExistence type="predicted"/>
<dbReference type="SUPFAM" id="SSF81383">
    <property type="entry name" value="F-box domain"/>
    <property type="match status" value="1"/>
</dbReference>
<evidence type="ECO:0000259" key="2">
    <source>
        <dbReference type="PROSITE" id="PS50181"/>
    </source>
</evidence>
<dbReference type="EMBL" id="JAQGDS010000011">
    <property type="protein sequence ID" value="KAJ6256951.1"/>
    <property type="molecule type" value="Genomic_DNA"/>
</dbReference>
<feature type="compositionally biased region" description="Basic residues" evidence="1">
    <location>
        <begin position="7"/>
        <end position="19"/>
    </location>
</feature>
<protein>
    <recommendedName>
        <fullName evidence="2">F-box domain-containing protein</fullName>
    </recommendedName>
</protein>
<dbReference type="Proteomes" id="UP001221413">
    <property type="component" value="Unassembled WGS sequence"/>
</dbReference>
<dbReference type="SMART" id="SM00256">
    <property type="entry name" value="FBOX"/>
    <property type="match status" value="1"/>
</dbReference>
<comment type="caution">
    <text evidence="3">The sequence shown here is derived from an EMBL/GenBank/DDBJ whole genome shotgun (WGS) entry which is preliminary data.</text>
</comment>
<gene>
    <name evidence="3" type="ORF">Dda_7834</name>
</gene>
<dbReference type="Pfam" id="PF00646">
    <property type="entry name" value="F-box"/>
    <property type="match status" value="1"/>
</dbReference>
<feature type="compositionally biased region" description="Polar residues" evidence="1">
    <location>
        <begin position="46"/>
        <end position="55"/>
    </location>
</feature>
<sequence length="311" mass="35629">MPPKSKTQARKSRVTRGRSTKGEPARAQTIATRPKRTKKRAGGENGNSSEDQQQTQRTLLGLPIEIQVEILSYISVLDQIAACEVCPLWKTLLCQTPCLQRVRYPPCPSGWFDKNLVGIHDFFRQLIFREPLLFCTLDHRYEGIEKIYMKAEDMKDEMKNKGNWVNGQLDITNCAFLDDRLLSPFELLLAKSSYSCQEKRAHDQAAFEDAVKKFAAARQTLEATIVFQDERRWIRDPIVSETKWRQNEDLTLREILEGTVQDLCWNINSGQIELEGDGQIHIYFKVTSYSNGGNWTYGIEATARSEEYAGP</sequence>